<keyword evidence="1" id="KW-0812">Transmembrane</keyword>
<evidence type="ECO:0000256" key="1">
    <source>
        <dbReference type="SAM" id="Phobius"/>
    </source>
</evidence>
<proteinExistence type="predicted"/>
<keyword evidence="3" id="KW-1185">Reference proteome</keyword>
<dbReference type="EMBL" id="JABAIA010000001">
    <property type="protein sequence ID" value="NLR63796.1"/>
    <property type="molecule type" value="Genomic_DNA"/>
</dbReference>
<sequence length="166" mass="18351">MGKGHSEQYTGGMVSATVQKILVDLFFGVTNIIYLLNFFEFICSRVTLLAARNGGTLFEKIKRGIVIHYSSGWLGGETGRLYTVFTPEGSPDTITQAHNNTSRAYAKPEKGKRCFFIPRQVCGNNGTADAIAFIFLNAPYIDAFFHGVRLYGLPKEMIQAEPDQGN</sequence>
<dbReference type="AlphaFoldDB" id="A0A847RKX9"/>
<reference evidence="2 3" key="1">
    <citation type="submission" date="2020-04" db="EMBL/GenBank/DDBJ databases">
        <authorList>
            <person name="Yin C."/>
        </authorList>
    </citation>
    <scope>NUCLEOTIDE SEQUENCE [LARGE SCALE GENOMIC DNA]</scope>
    <source>
        <strain evidence="2 3">Ae27</strain>
    </source>
</reference>
<protein>
    <submittedName>
        <fullName evidence="2">Uncharacterized protein</fullName>
    </submittedName>
</protein>
<organism evidence="2 3">
    <name type="scientific">Chitinophaga varians</name>
    <dbReference type="NCBI Taxonomy" id="2202339"/>
    <lineage>
        <taxon>Bacteria</taxon>
        <taxon>Pseudomonadati</taxon>
        <taxon>Bacteroidota</taxon>
        <taxon>Chitinophagia</taxon>
        <taxon>Chitinophagales</taxon>
        <taxon>Chitinophagaceae</taxon>
        <taxon>Chitinophaga</taxon>
    </lineage>
</organism>
<comment type="caution">
    <text evidence="2">The sequence shown here is derived from an EMBL/GenBank/DDBJ whole genome shotgun (WGS) entry which is preliminary data.</text>
</comment>
<evidence type="ECO:0000313" key="3">
    <source>
        <dbReference type="Proteomes" id="UP000570474"/>
    </source>
</evidence>
<dbReference type="Proteomes" id="UP000570474">
    <property type="component" value="Unassembled WGS sequence"/>
</dbReference>
<name>A0A847RKX9_9BACT</name>
<keyword evidence="1" id="KW-1133">Transmembrane helix</keyword>
<gene>
    <name evidence="2" type="ORF">HGH92_05730</name>
</gene>
<dbReference type="RefSeq" id="WP_168869782.1">
    <property type="nucleotide sequence ID" value="NZ_JABAIA010000001.1"/>
</dbReference>
<accession>A0A847RKX9</accession>
<feature type="transmembrane region" description="Helical" evidence="1">
    <location>
        <begin position="21"/>
        <end position="39"/>
    </location>
</feature>
<keyword evidence="1" id="KW-0472">Membrane</keyword>
<evidence type="ECO:0000313" key="2">
    <source>
        <dbReference type="EMBL" id="NLR63796.1"/>
    </source>
</evidence>